<dbReference type="GO" id="GO:0005840">
    <property type="term" value="C:ribosome"/>
    <property type="evidence" value="ECO:0007669"/>
    <property type="project" value="UniProtKB-KW"/>
</dbReference>
<evidence type="ECO:0000256" key="4">
    <source>
        <dbReference type="ARBA" id="ARBA00035204"/>
    </source>
</evidence>
<dbReference type="Gene3D" id="1.10.287.310">
    <property type="match status" value="1"/>
</dbReference>
<dbReference type="EMBL" id="PEUV01000016">
    <property type="protein sequence ID" value="PIV12776.1"/>
    <property type="molecule type" value="Genomic_DNA"/>
</dbReference>
<evidence type="ECO:0000256" key="5">
    <source>
        <dbReference type="HAMAP-Rule" id="MF_00374"/>
    </source>
</evidence>
<evidence type="ECO:0000313" key="6">
    <source>
        <dbReference type="EMBL" id="PIV12776.1"/>
    </source>
</evidence>
<accession>A0A2M7BYN0</accession>
<comment type="similarity">
    <text evidence="1 5">Belongs to the universal ribosomal protein uL29 family.</text>
</comment>
<keyword evidence="2 5" id="KW-0689">Ribosomal protein</keyword>
<dbReference type="NCBIfam" id="TIGR00012">
    <property type="entry name" value="L29"/>
    <property type="match status" value="1"/>
</dbReference>
<evidence type="ECO:0000256" key="3">
    <source>
        <dbReference type="ARBA" id="ARBA00023274"/>
    </source>
</evidence>
<organism evidence="6 7">
    <name type="scientific">Candidatus Nealsonbacteria bacterium CG03_land_8_20_14_0_80_36_12</name>
    <dbReference type="NCBI Taxonomy" id="1974701"/>
    <lineage>
        <taxon>Bacteria</taxon>
        <taxon>Candidatus Nealsoniibacteriota</taxon>
    </lineage>
</organism>
<dbReference type="AlphaFoldDB" id="A0A2M7BYN0"/>
<sequence>MKTKELGQKNQSSLKNILRESREKLRQLRFDLAAGKVKNVKEIREIKKDIAKILTILKSKEK</sequence>
<dbReference type="InterPro" id="IPR036049">
    <property type="entry name" value="Ribosomal_uL29_sf"/>
</dbReference>
<protein>
    <recommendedName>
        <fullName evidence="4 5">Large ribosomal subunit protein uL29</fullName>
    </recommendedName>
</protein>
<dbReference type="InterPro" id="IPR001854">
    <property type="entry name" value="Ribosomal_uL29"/>
</dbReference>
<proteinExistence type="inferred from homology"/>
<dbReference type="GO" id="GO:1990904">
    <property type="term" value="C:ribonucleoprotein complex"/>
    <property type="evidence" value="ECO:0007669"/>
    <property type="project" value="UniProtKB-KW"/>
</dbReference>
<evidence type="ECO:0000256" key="2">
    <source>
        <dbReference type="ARBA" id="ARBA00022980"/>
    </source>
</evidence>
<dbReference type="Pfam" id="PF00831">
    <property type="entry name" value="Ribosomal_L29"/>
    <property type="match status" value="1"/>
</dbReference>
<comment type="caution">
    <text evidence="6">The sequence shown here is derived from an EMBL/GenBank/DDBJ whole genome shotgun (WGS) entry which is preliminary data.</text>
</comment>
<dbReference type="GO" id="GO:0006412">
    <property type="term" value="P:translation"/>
    <property type="evidence" value="ECO:0007669"/>
    <property type="project" value="UniProtKB-UniRule"/>
</dbReference>
<dbReference type="SUPFAM" id="SSF46561">
    <property type="entry name" value="Ribosomal protein L29 (L29p)"/>
    <property type="match status" value="1"/>
</dbReference>
<keyword evidence="3 5" id="KW-0687">Ribonucleoprotein</keyword>
<dbReference type="GO" id="GO:0003735">
    <property type="term" value="F:structural constituent of ribosome"/>
    <property type="evidence" value="ECO:0007669"/>
    <property type="project" value="InterPro"/>
</dbReference>
<reference evidence="7" key="1">
    <citation type="submission" date="2017-09" db="EMBL/GenBank/DDBJ databases">
        <title>Depth-based differentiation of microbial function through sediment-hosted aquifers and enrichment of novel symbionts in the deep terrestrial subsurface.</title>
        <authorList>
            <person name="Probst A.J."/>
            <person name="Ladd B."/>
            <person name="Jarett J.K."/>
            <person name="Geller-Mcgrath D.E."/>
            <person name="Sieber C.M.K."/>
            <person name="Emerson J.B."/>
            <person name="Anantharaman K."/>
            <person name="Thomas B.C."/>
            <person name="Malmstrom R."/>
            <person name="Stieglmeier M."/>
            <person name="Klingl A."/>
            <person name="Woyke T."/>
            <person name="Ryan C.M."/>
            <person name="Banfield J.F."/>
        </authorList>
    </citation>
    <scope>NUCLEOTIDE SEQUENCE [LARGE SCALE GENOMIC DNA]</scope>
</reference>
<dbReference type="HAMAP" id="MF_00374">
    <property type="entry name" value="Ribosomal_uL29"/>
    <property type="match status" value="1"/>
</dbReference>
<gene>
    <name evidence="5 6" type="primary">rpmC</name>
    <name evidence="6" type="ORF">COS47_00750</name>
</gene>
<evidence type="ECO:0000313" key="7">
    <source>
        <dbReference type="Proteomes" id="UP000230324"/>
    </source>
</evidence>
<dbReference type="Proteomes" id="UP000230324">
    <property type="component" value="Unassembled WGS sequence"/>
</dbReference>
<name>A0A2M7BYN0_9BACT</name>
<evidence type="ECO:0000256" key="1">
    <source>
        <dbReference type="ARBA" id="ARBA00009254"/>
    </source>
</evidence>